<sequence>MSNSVLLTMEGKTAKLTLNRPDSMNAMDVNLLNELHEQLQKIKESQVNVLVITGNGKAFSAGGDIKTMLLQSDPEGFKETMETIKEIMVTLYTLPAITISAINGAAAGLGLSLALACDYVFADEKATIAMNFIGIGLIPDGGGHFFMKQRLGEVKAKQTIWEGQKQTAHQAQQAGLIDETVSSDFVEFIQNKIDQLHKQPLSAMIETKLIYAQENRERLENTLSLETDGQQKMRQTNDHKEGVQAFIEKRSPVFQGE</sequence>
<protein>
    <submittedName>
        <fullName evidence="2">Enoyl-CoA hydratase</fullName>
    </submittedName>
</protein>
<gene>
    <name evidence="2" type="ORF">GCM10008986_30780</name>
</gene>
<dbReference type="EMBL" id="BAAADO010000007">
    <property type="protein sequence ID" value="GAA0501202.1"/>
    <property type="molecule type" value="Genomic_DNA"/>
</dbReference>
<dbReference type="InterPro" id="IPR014748">
    <property type="entry name" value="Enoyl-CoA_hydra_C"/>
</dbReference>
<dbReference type="PANTHER" id="PTHR43459:SF1">
    <property type="entry name" value="EG:BACN32G11.4 PROTEIN"/>
    <property type="match status" value="1"/>
</dbReference>
<comment type="caution">
    <text evidence="2">The sequence shown here is derived from an EMBL/GenBank/DDBJ whole genome shotgun (WGS) entry which is preliminary data.</text>
</comment>
<name>A0ABP3LHY4_9BACI</name>
<dbReference type="SUPFAM" id="SSF52096">
    <property type="entry name" value="ClpP/crotonase"/>
    <property type="match status" value="1"/>
</dbReference>
<dbReference type="NCBIfam" id="NF005804">
    <property type="entry name" value="PRK07659.1"/>
    <property type="match status" value="1"/>
</dbReference>
<evidence type="ECO:0000313" key="3">
    <source>
        <dbReference type="Proteomes" id="UP001500880"/>
    </source>
</evidence>
<dbReference type="InterPro" id="IPR029045">
    <property type="entry name" value="ClpP/crotonase-like_dom_sf"/>
</dbReference>
<keyword evidence="3" id="KW-1185">Reference proteome</keyword>
<accession>A0ABP3LHY4</accession>
<evidence type="ECO:0000313" key="2">
    <source>
        <dbReference type="EMBL" id="GAA0501202.1"/>
    </source>
</evidence>
<dbReference type="CDD" id="cd06558">
    <property type="entry name" value="crotonase-like"/>
    <property type="match status" value="1"/>
</dbReference>
<dbReference type="Gene3D" id="3.90.226.10">
    <property type="entry name" value="2-enoyl-CoA Hydratase, Chain A, domain 1"/>
    <property type="match status" value="1"/>
</dbReference>
<reference evidence="3" key="1">
    <citation type="journal article" date="2019" name="Int. J. Syst. Evol. Microbiol.">
        <title>The Global Catalogue of Microorganisms (GCM) 10K type strain sequencing project: providing services to taxonomists for standard genome sequencing and annotation.</title>
        <authorList>
            <consortium name="The Broad Institute Genomics Platform"/>
            <consortium name="The Broad Institute Genome Sequencing Center for Infectious Disease"/>
            <person name="Wu L."/>
            <person name="Ma J."/>
        </authorList>
    </citation>
    <scope>NUCLEOTIDE SEQUENCE [LARGE SCALE GENOMIC DNA]</scope>
    <source>
        <strain evidence="3">JCM 12389</strain>
    </source>
</reference>
<proteinExistence type="inferred from homology"/>
<organism evidence="2 3">
    <name type="scientific">Salinibacillus aidingensis</name>
    <dbReference type="NCBI Taxonomy" id="237684"/>
    <lineage>
        <taxon>Bacteria</taxon>
        <taxon>Bacillati</taxon>
        <taxon>Bacillota</taxon>
        <taxon>Bacilli</taxon>
        <taxon>Bacillales</taxon>
        <taxon>Bacillaceae</taxon>
        <taxon>Salinibacillus</taxon>
    </lineage>
</organism>
<dbReference type="InterPro" id="IPR001753">
    <property type="entry name" value="Enoyl-CoA_hydra/iso"/>
</dbReference>
<dbReference type="Gene3D" id="1.10.12.10">
    <property type="entry name" value="Lyase 2-enoyl-coa Hydratase, Chain A, domain 2"/>
    <property type="match status" value="1"/>
</dbReference>
<dbReference type="Proteomes" id="UP001500880">
    <property type="component" value="Unassembled WGS sequence"/>
</dbReference>
<dbReference type="RefSeq" id="WP_343843018.1">
    <property type="nucleotide sequence ID" value="NZ_BAAADO010000007.1"/>
</dbReference>
<comment type="similarity">
    <text evidence="1">Belongs to the enoyl-CoA hydratase/isomerase family.</text>
</comment>
<dbReference type="Pfam" id="PF00378">
    <property type="entry name" value="ECH_1"/>
    <property type="match status" value="1"/>
</dbReference>
<evidence type="ECO:0000256" key="1">
    <source>
        <dbReference type="ARBA" id="ARBA00005254"/>
    </source>
</evidence>
<dbReference type="PANTHER" id="PTHR43459">
    <property type="entry name" value="ENOYL-COA HYDRATASE"/>
    <property type="match status" value="1"/>
</dbReference>